<feature type="transmembrane region" description="Helical" evidence="1">
    <location>
        <begin position="12"/>
        <end position="34"/>
    </location>
</feature>
<protein>
    <recommendedName>
        <fullName evidence="4">DUF898 family protein</fullName>
    </recommendedName>
</protein>
<feature type="transmembrane region" description="Helical" evidence="1">
    <location>
        <begin position="72"/>
        <end position="96"/>
    </location>
</feature>
<dbReference type="OrthoDB" id="2657584at2"/>
<comment type="caution">
    <text evidence="2">The sequence shown here is derived from an EMBL/GenBank/DDBJ whole genome shotgun (WGS) entry which is preliminary data.</text>
</comment>
<evidence type="ECO:0008006" key="4">
    <source>
        <dbReference type="Google" id="ProtNLM"/>
    </source>
</evidence>
<reference evidence="2 3" key="1">
    <citation type="submission" date="2019-03" db="EMBL/GenBank/DDBJ databases">
        <authorList>
            <person name="Kim M.K.M."/>
        </authorList>
    </citation>
    <scope>NUCLEOTIDE SEQUENCE [LARGE SCALE GENOMIC DNA]</scope>
    <source>
        <strain evidence="2 3">18JY21-1</strain>
    </source>
</reference>
<name>A0A4R4DWD7_9BACL</name>
<organism evidence="2 3">
    <name type="scientific">Paenibacillus albiflavus</name>
    <dbReference type="NCBI Taxonomy" id="2545760"/>
    <lineage>
        <taxon>Bacteria</taxon>
        <taxon>Bacillati</taxon>
        <taxon>Bacillota</taxon>
        <taxon>Bacilli</taxon>
        <taxon>Bacillales</taxon>
        <taxon>Paenibacillaceae</taxon>
        <taxon>Paenibacillus</taxon>
    </lineage>
</organism>
<dbReference type="EMBL" id="SKFG01000062">
    <property type="protein sequence ID" value="TCZ68559.1"/>
    <property type="molecule type" value="Genomic_DNA"/>
</dbReference>
<keyword evidence="1" id="KW-0812">Transmembrane</keyword>
<keyword evidence="3" id="KW-1185">Reference proteome</keyword>
<keyword evidence="1" id="KW-1133">Transmembrane helix</keyword>
<proteinExistence type="predicted"/>
<evidence type="ECO:0000313" key="3">
    <source>
        <dbReference type="Proteomes" id="UP000295418"/>
    </source>
</evidence>
<keyword evidence="1" id="KW-0472">Membrane</keyword>
<dbReference type="Proteomes" id="UP000295418">
    <property type="component" value="Unassembled WGS sequence"/>
</dbReference>
<dbReference type="RefSeq" id="WP_132420608.1">
    <property type="nucleotide sequence ID" value="NZ_SKFG01000062.1"/>
</dbReference>
<evidence type="ECO:0000313" key="2">
    <source>
        <dbReference type="EMBL" id="TCZ68559.1"/>
    </source>
</evidence>
<gene>
    <name evidence="2" type="ORF">E0485_24330</name>
</gene>
<sequence length="104" mass="12120">MMEDKIFKFGRIPANTLLTILFYTGILPIMYQAFVFGRKVYLNNFIQTQVKEGNWYIGKEINNLPLGVLQGVIVFIISIIIWKVICELILIVVRYFEIKNSEIS</sequence>
<evidence type="ECO:0000256" key="1">
    <source>
        <dbReference type="SAM" id="Phobius"/>
    </source>
</evidence>
<dbReference type="AlphaFoldDB" id="A0A4R4DWD7"/>
<accession>A0A4R4DWD7</accession>